<dbReference type="GO" id="GO:0009246">
    <property type="term" value="P:enterobacterial common antigen biosynthetic process"/>
    <property type="evidence" value="ECO:0007669"/>
    <property type="project" value="TreeGrafter"/>
</dbReference>
<feature type="transmembrane region" description="Helical" evidence="8">
    <location>
        <begin position="218"/>
        <end position="235"/>
    </location>
</feature>
<name>A0A1N7EYI9_9NOCA</name>
<evidence type="ECO:0000256" key="5">
    <source>
        <dbReference type="ARBA" id="ARBA00022989"/>
    </source>
</evidence>
<dbReference type="GO" id="GO:0016413">
    <property type="term" value="F:O-acetyltransferase activity"/>
    <property type="evidence" value="ECO:0007669"/>
    <property type="project" value="TreeGrafter"/>
</dbReference>
<protein>
    <submittedName>
        <fullName evidence="10">Surface polysaccharide O-acyltransferase, integral membrane enzyme</fullName>
    </submittedName>
</protein>
<dbReference type="RefSeq" id="WP_234974305.1">
    <property type="nucleotide sequence ID" value="NZ_FTNT01000004.1"/>
</dbReference>
<keyword evidence="6 8" id="KW-0472">Membrane</keyword>
<dbReference type="PANTHER" id="PTHR40074:SF2">
    <property type="entry name" value="O-ACETYLTRANSFERASE WECH"/>
    <property type="match status" value="1"/>
</dbReference>
<keyword evidence="4 8" id="KW-0812">Transmembrane</keyword>
<comment type="similarity">
    <text evidence="2">Belongs to the acyltransferase 3 family.</text>
</comment>
<feature type="region of interest" description="Disordered" evidence="7">
    <location>
        <begin position="493"/>
        <end position="515"/>
    </location>
</feature>
<dbReference type="GO" id="GO:0005886">
    <property type="term" value="C:plasma membrane"/>
    <property type="evidence" value="ECO:0007669"/>
    <property type="project" value="UniProtKB-SubCell"/>
</dbReference>
<feature type="domain" description="Acyltransferase 3" evidence="9">
    <location>
        <begin position="60"/>
        <end position="411"/>
    </location>
</feature>
<gene>
    <name evidence="10" type="ORF">SAMN05445060_1648</name>
</gene>
<feature type="transmembrane region" description="Helical" evidence="8">
    <location>
        <begin position="255"/>
        <end position="275"/>
    </location>
</feature>
<feature type="transmembrane region" description="Helical" evidence="8">
    <location>
        <begin position="99"/>
        <end position="117"/>
    </location>
</feature>
<keyword evidence="3" id="KW-1003">Cell membrane</keyword>
<feature type="transmembrane region" description="Helical" evidence="8">
    <location>
        <begin position="287"/>
        <end position="306"/>
    </location>
</feature>
<proteinExistence type="inferred from homology"/>
<feature type="transmembrane region" description="Helical" evidence="8">
    <location>
        <begin position="459"/>
        <end position="481"/>
    </location>
</feature>
<reference evidence="10 11" key="1">
    <citation type="submission" date="2017-01" db="EMBL/GenBank/DDBJ databases">
        <authorList>
            <person name="Mah S.A."/>
            <person name="Swanson W.J."/>
            <person name="Moy G.W."/>
            <person name="Vacquier V.D."/>
        </authorList>
    </citation>
    <scope>NUCLEOTIDE SEQUENCE [LARGE SCALE GENOMIC DNA]</scope>
    <source>
        <strain evidence="10 11">CPCC 203464</strain>
    </source>
</reference>
<keyword evidence="10" id="KW-0012">Acyltransferase</keyword>
<keyword evidence="5 8" id="KW-1133">Transmembrane helix</keyword>
<keyword evidence="11" id="KW-1185">Reference proteome</keyword>
<evidence type="ECO:0000313" key="11">
    <source>
        <dbReference type="Proteomes" id="UP000186218"/>
    </source>
</evidence>
<feature type="transmembrane region" description="Helical" evidence="8">
    <location>
        <begin position="64"/>
        <end position="84"/>
    </location>
</feature>
<dbReference type="STRING" id="1344003.SAMN05445060_1648"/>
<feature type="transmembrane region" description="Helical" evidence="8">
    <location>
        <begin position="365"/>
        <end position="382"/>
    </location>
</feature>
<feature type="transmembrane region" description="Helical" evidence="8">
    <location>
        <begin position="394"/>
        <end position="415"/>
    </location>
</feature>
<dbReference type="Proteomes" id="UP000186218">
    <property type="component" value="Unassembled WGS sequence"/>
</dbReference>
<feature type="transmembrane region" description="Helical" evidence="8">
    <location>
        <begin position="326"/>
        <end position="344"/>
    </location>
</feature>
<feature type="region of interest" description="Disordered" evidence="7">
    <location>
        <begin position="1"/>
        <end position="33"/>
    </location>
</feature>
<dbReference type="PANTHER" id="PTHR40074">
    <property type="entry name" value="O-ACETYLTRANSFERASE WECH"/>
    <property type="match status" value="1"/>
</dbReference>
<evidence type="ECO:0000256" key="6">
    <source>
        <dbReference type="ARBA" id="ARBA00023136"/>
    </source>
</evidence>
<feature type="transmembrane region" description="Helical" evidence="8">
    <location>
        <begin position="187"/>
        <end position="209"/>
    </location>
</feature>
<organism evidence="10 11">
    <name type="scientific">Williamsia sterculiae</name>
    <dbReference type="NCBI Taxonomy" id="1344003"/>
    <lineage>
        <taxon>Bacteria</taxon>
        <taxon>Bacillati</taxon>
        <taxon>Actinomycetota</taxon>
        <taxon>Actinomycetes</taxon>
        <taxon>Mycobacteriales</taxon>
        <taxon>Nocardiaceae</taxon>
        <taxon>Williamsia</taxon>
    </lineage>
</organism>
<evidence type="ECO:0000256" key="4">
    <source>
        <dbReference type="ARBA" id="ARBA00022692"/>
    </source>
</evidence>
<accession>A0A1N7EYI9</accession>
<evidence type="ECO:0000256" key="1">
    <source>
        <dbReference type="ARBA" id="ARBA00004651"/>
    </source>
</evidence>
<evidence type="ECO:0000259" key="9">
    <source>
        <dbReference type="Pfam" id="PF01757"/>
    </source>
</evidence>
<dbReference type="AlphaFoldDB" id="A0A1N7EYI9"/>
<evidence type="ECO:0000256" key="2">
    <source>
        <dbReference type="ARBA" id="ARBA00007400"/>
    </source>
</evidence>
<evidence type="ECO:0000313" key="10">
    <source>
        <dbReference type="EMBL" id="SIR93158.1"/>
    </source>
</evidence>
<dbReference type="EMBL" id="FTNT01000004">
    <property type="protein sequence ID" value="SIR93158.1"/>
    <property type="molecule type" value="Genomic_DNA"/>
</dbReference>
<feature type="transmembrane region" description="Helical" evidence="8">
    <location>
        <begin position="436"/>
        <end position="453"/>
    </location>
</feature>
<keyword evidence="10" id="KW-0808">Transferase</keyword>
<evidence type="ECO:0000256" key="3">
    <source>
        <dbReference type="ARBA" id="ARBA00022475"/>
    </source>
</evidence>
<sequence length="515" mass="56857">MRIPARQEDPSPTPSDTADRPVEGAQPDGAPEMAASAKVVAPEVTGGPVAVPRKRDKHLYQLDLFRLITFGSVILDHVIMGIAAPNDAISGAFETLTRYSRFGFFFLTGFVLGYQYRSRELKPVVFWRRRFKLIGIPYVTWSLFYWVYNRYRAGGSDAVKGAFDNVDHVLLSLKSMAYDLVTGNAMYHLYFLFVSMQIYLVFPLVLWVLKRTWGYHRYLLAVSFALHMMVLYLMVRPQTGFLADGFPGVVWSHVVITLFPYQFYVLAGCIAALHFDAFHAASVRWRAAIFGGGVAVIAATLVYYAYKVHEGEDLFRATNVFMPHNAFGYIAIIAGLYGIGSVWRERRRPGSLADKLLKTAADRSFGIYLAHALALGELRPLVVDAASDGDPTWWVSLWSFVGTVVLTVLIVEALRHSPLSLMTTGRAMVSWKDQQAVRWAAYGVAAVVVGLVLRAGFGILAGDVTAISGLLMIASAALVAARQWDAARHRTGSSVAEVDAQPSDGGLGKKNATRR</sequence>
<evidence type="ECO:0000256" key="8">
    <source>
        <dbReference type="SAM" id="Phobius"/>
    </source>
</evidence>
<dbReference type="Pfam" id="PF01757">
    <property type="entry name" value="Acyl_transf_3"/>
    <property type="match status" value="1"/>
</dbReference>
<dbReference type="InterPro" id="IPR002656">
    <property type="entry name" value="Acyl_transf_3_dom"/>
</dbReference>
<evidence type="ECO:0000256" key="7">
    <source>
        <dbReference type="SAM" id="MobiDB-lite"/>
    </source>
</evidence>
<comment type="subcellular location">
    <subcellularLocation>
        <location evidence="1">Cell membrane</location>
        <topology evidence="1">Multi-pass membrane protein</topology>
    </subcellularLocation>
</comment>
<feature type="transmembrane region" description="Helical" evidence="8">
    <location>
        <begin position="129"/>
        <end position="148"/>
    </location>
</feature>